<organism evidence="1 2">
    <name type="scientific">Burkholderia contaminans</name>
    <dbReference type="NCBI Taxonomy" id="488447"/>
    <lineage>
        <taxon>Bacteria</taxon>
        <taxon>Pseudomonadati</taxon>
        <taxon>Pseudomonadota</taxon>
        <taxon>Betaproteobacteria</taxon>
        <taxon>Burkholderiales</taxon>
        <taxon>Burkholderiaceae</taxon>
        <taxon>Burkholderia</taxon>
        <taxon>Burkholderia cepacia complex</taxon>
    </lineage>
</organism>
<evidence type="ECO:0000313" key="1">
    <source>
        <dbReference type="EMBL" id="WFN24006.1"/>
    </source>
</evidence>
<gene>
    <name evidence="1" type="ORF">LXE91_42215</name>
</gene>
<accession>A0ABD7YG08</accession>
<geneLocation type="plasmid" evidence="1 2">
    <name>unnamed3</name>
</geneLocation>
<evidence type="ECO:0000313" key="2">
    <source>
        <dbReference type="Proteomes" id="UP001220209"/>
    </source>
</evidence>
<dbReference type="AlphaFoldDB" id="A0ABD7YG08"/>
<sequence>MAILSLLRLRRKRGRMPGISLQELAFAYRTGEKCEIWVVEIVEEGRPLWIVQVFLFEQEKLFTLQGQRGKQRTWRDFDRVMGVLKETCPQLSEIKVKFAAGPESAQNGGLQGEEGK</sequence>
<dbReference type="Proteomes" id="UP001220209">
    <property type="component" value="Plasmid unnamed3"/>
</dbReference>
<proteinExistence type="predicted"/>
<protein>
    <submittedName>
        <fullName evidence="1">Uncharacterized protein</fullName>
    </submittedName>
</protein>
<reference evidence="1 2" key="1">
    <citation type="submission" date="2021-12" db="EMBL/GenBank/DDBJ databases">
        <title>Genomic and phenotypic characterization of three Burkholderia contaminans isolates recovered from different sources.</title>
        <authorList>
            <person name="Lopez De Volder A."/>
            <person name="Fan Y."/>
            <person name="Nunvar J."/>
            <person name="Herrera T."/>
            <person name="Timp W."/>
            <person name="Degrossi J."/>
        </authorList>
    </citation>
    <scope>NUCLEOTIDE SEQUENCE [LARGE SCALE GENOMIC DNA]</scope>
    <source>
        <strain evidence="1 2">LMG 23361</strain>
        <plasmid evidence="1 2">unnamed3</plasmid>
    </source>
</reference>
<dbReference type="EMBL" id="CP090645">
    <property type="protein sequence ID" value="WFN24006.1"/>
    <property type="molecule type" value="Genomic_DNA"/>
</dbReference>
<name>A0ABD7YG08_9BURK</name>
<dbReference type="RefSeq" id="WP_143330931.1">
    <property type="nucleotide sequence ID" value="NZ_CABVQO010000096.1"/>
</dbReference>
<keyword evidence="1" id="KW-0614">Plasmid</keyword>